<dbReference type="PANTHER" id="PTHR31558">
    <property type="entry name" value="CW14 PROTEIN"/>
    <property type="match status" value="1"/>
</dbReference>
<dbReference type="InterPro" id="IPR009769">
    <property type="entry name" value="EDR2_C"/>
</dbReference>
<evidence type="ECO:0000259" key="2">
    <source>
        <dbReference type="Pfam" id="PF07059"/>
    </source>
</evidence>
<name>A0AAX6HR84_IRIPA</name>
<accession>A0AAX6HR84</accession>
<dbReference type="AlphaFoldDB" id="A0AAX6HR84"/>
<dbReference type="PANTHER" id="PTHR31558:SF40">
    <property type="entry name" value="EXPRESSED PROTEIN"/>
    <property type="match status" value="1"/>
</dbReference>
<evidence type="ECO:0000313" key="3">
    <source>
        <dbReference type="EMBL" id="KAJ6843328.1"/>
    </source>
</evidence>
<evidence type="ECO:0000256" key="1">
    <source>
        <dbReference type="SAM" id="MobiDB-lite"/>
    </source>
</evidence>
<feature type="compositionally biased region" description="Basic and acidic residues" evidence="1">
    <location>
        <begin position="215"/>
        <end position="226"/>
    </location>
</feature>
<dbReference type="Proteomes" id="UP001140949">
    <property type="component" value="Unassembled WGS sequence"/>
</dbReference>
<reference evidence="3" key="2">
    <citation type="submission" date="2023-04" db="EMBL/GenBank/DDBJ databases">
        <authorList>
            <person name="Bruccoleri R.E."/>
            <person name="Oakeley E.J."/>
            <person name="Faust A.-M."/>
            <person name="Dessus-Babus S."/>
            <person name="Altorfer M."/>
            <person name="Burckhardt D."/>
            <person name="Oertli M."/>
            <person name="Naumann U."/>
            <person name="Petersen F."/>
            <person name="Wong J."/>
        </authorList>
    </citation>
    <scope>NUCLEOTIDE SEQUENCE</scope>
    <source>
        <strain evidence="3">GSM-AAB239-AS_SAM_17_03QT</strain>
        <tissue evidence="3">Leaf</tissue>
    </source>
</reference>
<gene>
    <name evidence="3" type="ORF">M6B38_297415</name>
</gene>
<reference evidence="3" key="1">
    <citation type="journal article" date="2023" name="GigaByte">
        <title>Genome assembly of the bearded iris, Iris pallida Lam.</title>
        <authorList>
            <person name="Bruccoleri R.E."/>
            <person name="Oakeley E.J."/>
            <person name="Faust A.M.E."/>
            <person name="Altorfer M."/>
            <person name="Dessus-Babus S."/>
            <person name="Burckhardt D."/>
            <person name="Oertli M."/>
            <person name="Naumann U."/>
            <person name="Petersen F."/>
            <person name="Wong J."/>
        </authorList>
    </citation>
    <scope>NUCLEOTIDE SEQUENCE</scope>
    <source>
        <strain evidence="3">GSM-AAB239-AS_SAM_17_03QT</strain>
    </source>
</reference>
<keyword evidence="4" id="KW-1185">Reference proteome</keyword>
<evidence type="ECO:0000313" key="4">
    <source>
        <dbReference type="Proteomes" id="UP001140949"/>
    </source>
</evidence>
<dbReference type="EMBL" id="JANAVB010007200">
    <property type="protein sequence ID" value="KAJ6843328.1"/>
    <property type="molecule type" value="Genomic_DNA"/>
</dbReference>
<dbReference type="Pfam" id="PF07059">
    <property type="entry name" value="EDR2_C"/>
    <property type="match status" value="1"/>
</dbReference>
<organism evidence="3 4">
    <name type="scientific">Iris pallida</name>
    <name type="common">Sweet iris</name>
    <dbReference type="NCBI Taxonomy" id="29817"/>
    <lineage>
        <taxon>Eukaryota</taxon>
        <taxon>Viridiplantae</taxon>
        <taxon>Streptophyta</taxon>
        <taxon>Embryophyta</taxon>
        <taxon>Tracheophyta</taxon>
        <taxon>Spermatophyta</taxon>
        <taxon>Magnoliopsida</taxon>
        <taxon>Liliopsida</taxon>
        <taxon>Asparagales</taxon>
        <taxon>Iridaceae</taxon>
        <taxon>Iridoideae</taxon>
        <taxon>Irideae</taxon>
        <taxon>Iris</taxon>
    </lineage>
</organism>
<feature type="domain" description="Protein ENHANCED DISEASE RESISTANCE 2 C-terminal" evidence="2">
    <location>
        <begin position="314"/>
        <end position="555"/>
    </location>
</feature>
<proteinExistence type="predicted"/>
<protein>
    <recommendedName>
        <fullName evidence="2">Protein ENHANCED DISEASE RESISTANCE 2 C-terminal domain-containing protein</fullName>
    </recommendedName>
</protein>
<comment type="caution">
    <text evidence="3">The sequence shown here is derived from an EMBL/GenBank/DDBJ whole genome shotgun (WGS) entry which is preliminary data.</text>
</comment>
<feature type="region of interest" description="Disordered" evidence="1">
    <location>
        <begin position="213"/>
        <end position="233"/>
    </location>
</feature>
<sequence length="568" mass="64348">MGVCLSTSSRTPRSRKYSLRSWTRRGKVSAAVSDAPRSPISHYGNHIALKEVVHVGTSSTNRRKSEVSNLTVHLTQLQWHHSQADANAICQDEVWFDSRSILGSDSDDDFNNLHGDSLPTVSNAIGVQMLQYENGCFMDSMCKFEEFGDNTPISLAVEQYFMREDGKTEILLSKGERRGADRYDTISMQRPEGTEISTKPKMVSEESSGIFEDLGGERHGMEENSRENTSNQMTSHCLRRLAPVSFNDKVQRFPGASPPCPKGKSAVITLSFKRKSCDAEESTKNCTSKRLLYCPRAGLSIPCFKGEKLQQRCWSFLEPSTFNLRGESYFRDKKKASAPNYSPYTPNGVDLFICPRKIHHIAQHIELPPVKAHEKAPSLLIVNIQLPSYPAAMVLGDSDGEGMSLVLYFRISDNYDKEIPTDFQDSIRRLLDDEVEKVKGFCMDSAVPFRERLKIMAGVVNPEDLQLSAAERKLVHAYNEKPVLSRPQHNFYRGSNYFEIDLDIHRFSYISRKGFEAFRERLKHGIIDFGLTIQAQKQEELPEHVLCCVRLNKIDFANHEKLSTIVIQ</sequence>